<proteinExistence type="predicted"/>
<comment type="caution">
    <text evidence="1">The sequence shown here is derived from an EMBL/GenBank/DDBJ whole genome shotgun (WGS) entry which is preliminary data.</text>
</comment>
<evidence type="ECO:0000313" key="2">
    <source>
        <dbReference type="Proteomes" id="UP001500368"/>
    </source>
</evidence>
<evidence type="ECO:0000313" key="1">
    <source>
        <dbReference type="EMBL" id="GAA4916598.1"/>
    </source>
</evidence>
<dbReference type="Pfam" id="PF05960">
    <property type="entry name" value="DUF885"/>
    <property type="match status" value="1"/>
</dbReference>
<reference evidence="2" key="1">
    <citation type="journal article" date="2019" name="Int. J. Syst. Evol. Microbiol.">
        <title>The Global Catalogue of Microorganisms (GCM) 10K type strain sequencing project: providing services to taxonomists for standard genome sequencing and annotation.</title>
        <authorList>
            <consortium name="The Broad Institute Genomics Platform"/>
            <consortium name="The Broad Institute Genome Sequencing Center for Infectious Disease"/>
            <person name="Wu L."/>
            <person name="Ma J."/>
        </authorList>
    </citation>
    <scope>NUCLEOTIDE SEQUENCE [LARGE SCALE GENOMIC DNA]</scope>
    <source>
        <strain evidence="2">JCM 19129</strain>
    </source>
</reference>
<protein>
    <submittedName>
        <fullName evidence="1">DUF885 domain-containing protein</fullName>
    </submittedName>
</protein>
<dbReference type="InterPro" id="IPR010281">
    <property type="entry name" value="DUF885"/>
</dbReference>
<sequence length="564" mass="62063">MSENPVAPAETRTPTAVDAYAEEYFEEFLKLAPEEATYLGRTGVETEYGDYSPAGRQQMAELSRRTLAGLDELSAQDHTDEVTLHALRERLQLELALHETGRTQLDNIASPAHGARMILDLMPAESDQDFQHLAGRLKNLTPALEGYWESLQDSHSAGHVPAARQVRAAAAQFAAWAGADGAFSQFVEKAGQAGASSSVVQAVEEGAQAAAEAYLVLSERLTNELLPSAPEADAVGADYYRLVSQTFTGTVLDLEETYAWGLQELERIVQAQREVAEQIKPGASIEEAKEILNNDPARKLTGTQALQEWMQQLSDQAVAELKGSHFDIPSPMDTLECMIAPTQDGGVYYTGPSDDFSRPGRMWWSVPPEDNEFTTWTETTTVYHEGVPGHHLQIATATLVKDRLNSWRRNAANTSGFAEGWALYAEQLMAELGYLNDPGDMMGMLDMQRMRAARVVFDIGVHCGLKAPAEWGGETWTTEQGRAFLRAHLPISEAQLEFEFTRYLGWPGQAPSYKVGQRVFEQIRAEREAAEGESFDLRAFHTELLQLGGLGLDTLRFAMGTAAA</sequence>
<accession>A0ABP9FTD5</accession>
<organism evidence="1 2">
    <name type="scientific">Nesterenkonia rhizosphaerae</name>
    <dbReference type="NCBI Taxonomy" id="1348272"/>
    <lineage>
        <taxon>Bacteria</taxon>
        <taxon>Bacillati</taxon>
        <taxon>Actinomycetota</taxon>
        <taxon>Actinomycetes</taxon>
        <taxon>Micrococcales</taxon>
        <taxon>Micrococcaceae</taxon>
        <taxon>Nesterenkonia</taxon>
    </lineage>
</organism>
<gene>
    <name evidence="1" type="ORF">GCM10025790_09900</name>
</gene>
<dbReference type="Proteomes" id="UP001500368">
    <property type="component" value="Unassembled WGS sequence"/>
</dbReference>
<dbReference type="RefSeq" id="WP_345476965.1">
    <property type="nucleotide sequence ID" value="NZ_BAABLW010000005.1"/>
</dbReference>
<name>A0ABP9FTD5_9MICC</name>
<dbReference type="PANTHER" id="PTHR33361">
    <property type="entry name" value="GLR0591 PROTEIN"/>
    <property type="match status" value="1"/>
</dbReference>
<keyword evidence="2" id="KW-1185">Reference proteome</keyword>
<dbReference type="PANTHER" id="PTHR33361:SF2">
    <property type="entry name" value="DUF885 DOMAIN-CONTAINING PROTEIN"/>
    <property type="match status" value="1"/>
</dbReference>
<dbReference type="EMBL" id="BAABLW010000005">
    <property type="protein sequence ID" value="GAA4916598.1"/>
    <property type="molecule type" value="Genomic_DNA"/>
</dbReference>